<dbReference type="AlphaFoldDB" id="A0A553NPR1"/>
<accession>A0A553NPR1</accession>
<keyword evidence="1" id="KW-0812">Transmembrane</keyword>
<protein>
    <submittedName>
        <fullName evidence="2">Uncharacterized protein</fullName>
    </submittedName>
</protein>
<gene>
    <name evidence="2" type="ORF">TCAL_05245</name>
</gene>
<feature type="transmembrane region" description="Helical" evidence="1">
    <location>
        <begin position="22"/>
        <end position="38"/>
    </location>
</feature>
<keyword evidence="1" id="KW-0472">Membrane</keyword>
<evidence type="ECO:0000313" key="3">
    <source>
        <dbReference type="Proteomes" id="UP000318571"/>
    </source>
</evidence>
<dbReference type="Gene3D" id="1.20.1070.10">
    <property type="entry name" value="Rhodopsin 7-helix transmembrane proteins"/>
    <property type="match status" value="1"/>
</dbReference>
<evidence type="ECO:0000256" key="1">
    <source>
        <dbReference type="SAM" id="Phobius"/>
    </source>
</evidence>
<keyword evidence="1" id="KW-1133">Transmembrane helix</keyword>
<dbReference type="EMBL" id="VCGU01000011">
    <property type="protein sequence ID" value="TRY67428.1"/>
    <property type="molecule type" value="Genomic_DNA"/>
</dbReference>
<dbReference type="Proteomes" id="UP000318571">
    <property type="component" value="Chromosome 4"/>
</dbReference>
<comment type="caution">
    <text evidence="2">The sequence shown here is derived from an EMBL/GenBank/DDBJ whole genome shotgun (WGS) entry which is preliminary data.</text>
</comment>
<organism evidence="2 3">
    <name type="scientific">Tigriopus californicus</name>
    <name type="common">Marine copepod</name>
    <dbReference type="NCBI Taxonomy" id="6832"/>
    <lineage>
        <taxon>Eukaryota</taxon>
        <taxon>Metazoa</taxon>
        <taxon>Ecdysozoa</taxon>
        <taxon>Arthropoda</taxon>
        <taxon>Crustacea</taxon>
        <taxon>Multicrustacea</taxon>
        <taxon>Hexanauplia</taxon>
        <taxon>Copepoda</taxon>
        <taxon>Harpacticoida</taxon>
        <taxon>Harpacticidae</taxon>
        <taxon>Tigriopus</taxon>
    </lineage>
</organism>
<feature type="transmembrane region" description="Helical" evidence="1">
    <location>
        <begin position="59"/>
        <end position="85"/>
    </location>
</feature>
<feature type="transmembrane region" description="Helical" evidence="1">
    <location>
        <begin position="143"/>
        <end position="162"/>
    </location>
</feature>
<dbReference type="SUPFAM" id="SSF81321">
    <property type="entry name" value="Family A G protein-coupled receptor-like"/>
    <property type="match status" value="1"/>
</dbReference>
<proteinExistence type="predicted"/>
<name>A0A553NPR1_TIGCA</name>
<keyword evidence="3" id="KW-1185">Reference proteome</keyword>
<sequence length="439" mass="50173">MNVSNTTSLCSTFSQAHIGDRIIFSILFALVGVVGVGLNRSVVLHLSNNGARYKLINTLIYFICVLGYTHSTLQIGTILWIWAAFYTNLLTLWLGYVYWILVIYLSSLMSTFIMMIAIARYLFIFKEEAIQELREDDHLTKTVMLIAGNVSLVATLIAASSLHNTHVTHLWNDNVREHVQIMHDSQSVWTRRVFLGLILAMVLGAITVNFHFYRKILACNPFRRQSVSFSAVNGISSPLGRMDHKQKRIQNFVSSSSHRRLSLLCFSSFLPPIISHFCEPICFNRLFLWIFMCSHLLQVCFPCLIPALVHILDNTRLRREHLGIVGLNPYQVPNEGPKVNDHQSLVNLLQRKQIDTLTVYTIPISTKWHQKQSNKVVPTNDDEPSSKPHDHVLNHFTVLRPKLQLPNYVTSSIFPLQINVMKHLRSDSLDEPEGRKMSV</sequence>
<evidence type="ECO:0000313" key="2">
    <source>
        <dbReference type="EMBL" id="TRY67428.1"/>
    </source>
</evidence>
<feature type="transmembrane region" description="Helical" evidence="1">
    <location>
        <begin position="193"/>
        <end position="213"/>
    </location>
</feature>
<feature type="transmembrane region" description="Helical" evidence="1">
    <location>
        <begin position="97"/>
        <end position="123"/>
    </location>
</feature>
<feature type="transmembrane region" description="Helical" evidence="1">
    <location>
        <begin position="286"/>
        <end position="309"/>
    </location>
</feature>
<reference evidence="2 3" key="1">
    <citation type="journal article" date="2018" name="Nat. Ecol. Evol.">
        <title>Genomic signatures of mitonuclear coevolution across populations of Tigriopus californicus.</title>
        <authorList>
            <person name="Barreto F.S."/>
            <person name="Watson E.T."/>
            <person name="Lima T.G."/>
            <person name="Willett C.S."/>
            <person name="Edmands S."/>
            <person name="Li W."/>
            <person name="Burton R.S."/>
        </authorList>
    </citation>
    <scope>NUCLEOTIDE SEQUENCE [LARGE SCALE GENOMIC DNA]</scope>
    <source>
        <strain evidence="2 3">San Diego</strain>
    </source>
</reference>